<dbReference type="Pfam" id="PF08530">
    <property type="entry name" value="PepX_C"/>
    <property type="match status" value="1"/>
</dbReference>
<evidence type="ECO:0000259" key="2">
    <source>
        <dbReference type="Pfam" id="PF08530"/>
    </source>
</evidence>
<sequence length="161" mass="17879">MDVCVQLRKISVGGQPMEHLNYHCPVPVSEVPNVNIVKTLGPQGFLRASHAISRRKPFPNDIGSNSGNEDEESQEVFYSHDRREPVTPGSIVPLDITLWPMGMVFGPNEGILLRVSGHDMNYPELEVVRLRETDDENVGVHTIWAGGSYDSHLVIPIISKV</sequence>
<dbReference type="SUPFAM" id="SSF49785">
    <property type="entry name" value="Galactose-binding domain-like"/>
    <property type="match status" value="1"/>
</dbReference>
<evidence type="ECO:0000313" key="4">
    <source>
        <dbReference type="Proteomes" id="UP001358417"/>
    </source>
</evidence>
<reference evidence="3 4" key="1">
    <citation type="submission" date="2023-08" db="EMBL/GenBank/DDBJ databases">
        <title>Black Yeasts Isolated from many extreme environments.</title>
        <authorList>
            <person name="Coleine C."/>
            <person name="Stajich J.E."/>
            <person name="Selbmann L."/>
        </authorList>
    </citation>
    <scope>NUCLEOTIDE SEQUENCE [LARGE SCALE GENOMIC DNA]</scope>
    <source>
        <strain evidence="3 4">CCFEE 5792</strain>
    </source>
</reference>
<dbReference type="EMBL" id="JAVRRD010000062">
    <property type="protein sequence ID" value="KAK5043483.1"/>
    <property type="molecule type" value="Genomic_DNA"/>
</dbReference>
<comment type="caution">
    <text evidence="3">The sequence shown here is derived from an EMBL/GenBank/DDBJ whole genome shotgun (WGS) entry which is preliminary data.</text>
</comment>
<name>A0AAV9MUG6_9EURO</name>
<keyword evidence="4" id="KW-1185">Reference proteome</keyword>
<proteinExistence type="predicted"/>
<feature type="region of interest" description="Disordered" evidence="1">
    <location>
        <begin position="56"/>
        <end position="84"/>
    </location>
</feature>
<dbReference type="InterPro" id="IPR008979">
    <property type="entry name" value="Galactose-bd-like_sf"/>
</dbReference>
<feature type="domain" description="Xaa-Pro dipeptidyl-peptidase C-terminal" evidence="2">
    <location>
        <begin position="2"/>
        <end position="153"/>
    </location>
</feature>
<dbReference type="GO" id="GO:0008239">
    <property type="term" value="F:dipeptidyl-peptidase activity"/>
    <property type="evidence" value="ECO:0007669"/>
    <property type="project" value="InterPro"/>
</dbReference>
<dbReference type="Proteomes" id="UP001358417">
    <property type="component" value="Unassembled WGS sequence"/>
</dbReference>
<dbReference type="AlphaFoldDB" id="A0AAV9MUG6"/>
<organism evidence="3 4">
    <name type="scientific">Exophiala bonariae</name>
    <dbReference type="NCBI Taxonomy" id="1690606"/>
    <lineage>
        <taxon>Eukaryota</taxon>
        <taxon>Fungi</taxon>
        <taxon>Dikarya</taxon>
        <taxon>Ascomycota</taxon>
        <taxon>Pezizomycotina</taxon>
        <taxon>Eurotiomycetes</taxon>
        <taxon>Chaetothyriomycetidae</taxon>
        <taxon>Chaetothyriales</taxon>
        <taxon>Herpotrichiellaceae</taxon>
        <taxon>Exophiala</taxon>
    </lineage>
</organism>
<dbReference type="InterPro" id="IPR013736">
    <property type="entry name" value="Xaa-Pro_dipept_C"/>
</dbReference>
<evidence type="ECO:0000313" key="3">
    <source>
        <dbReference type="EMBL" id="KAK5043483.1"/>
    </source>
</evidence>
<dbReference type="RefSeq" id="XP_064699872.1">
    <property type="nucleotide sequence ID" value="XM_064855479.1"/>
</dbReference>
<gene>
    <name evidence="3" type="ORF">LTR84_011952</name>
</gene>
<protein>
    <recommendedName>
        <fullName evidence="2">Xaa-Pro dipeptidyl-peptidase C-terminal domain-containing protein</fullName>
    </recommendedName>
</protein>
<evidence type="ECO:0000256" key="1">
    <source>
        <dbReference type="SAM" id="MobiDB-lite"/>
    </source>
</evidence>
<accession>A0AAV9MUG6</accession>
<dbReference type="GeneID" id="89980101"/>
<dbReference type="Gene3D" id="2.60.120.260">
    <property type="entry name" value="Galactose-binding domain-like"/>
    <property type="match status" value="1"/>
</dbReference>